<keyword evidence="1" id="KW-0472">Membrane</keyword>
<keyword evidence="1" id="KW-0812">Transmembrane</keyword>
<dbReference type="Proteomes" id="UP001357223">
    <property type="component" value="Chromosome"/>
</dbReference>
<feature type="transmembrane region" description="Helical" evidence="1">
    <location>
        <begin position="7"/>
        <end position="27"/>
    </location>
</feature>
<organism evidence="2 3">
    <name type="scientific">Niallia oryzisoli</name>
    <dbReference type="NCBI Taxonomy" id="1737571"/>
    <lineage>
        <taxon>Bacteria</taxon>
        <taxon>Bacillati</taxon>
        <taxon>Bacillota</taxon>
        <taxon>Bacilli</taxon>
        <taxon>Bacillales</taxon>
        <taxon>Bacillaceae</taxon>
        <taxon>Niallia</taxon>
    </lineage>
</organism>
<evidence type="ECO:0000313" key="2">
    <source>
        <dbReference type="EMBL" id="WVX83594.1"/>
    </source>
</evidence>
<keyword evidence="1" id="KW-1133">Transmembrane helix</keyword>
<sequence length="78" mass="8820">MGKVKLLPIIVFLLSFFSLLISLKLFWNLGVFVDEYGLSADIVNGGDLWLSMDWLRLLLLLLLCIVSGMSIFKGEQNK</sequence>
<reference evidence="2 3" key="1">
    <citation type="submission" date="2023-10" db="EMBL/GenBank/DDBJ databases">
        <title>Niallia locisalis sp.nov. isolated from a salt pond sample.</title>
        <authorList>
            <person name="Li X.-J."/>
            <person name="Dong L."/>
        </authorList>
    </citation>
    <scope>NUCLEOTIDE SEQUENCE [LARGE SCALE GENOMIC DNA]</scope>
    <source>
        <strain evidence="2 3">DSM 29761</strain>
    </source>
</reference>
<proteinExistence type="predicted"/>
<evidence type="ECO:0000256" key="1">
    <source>
        <dbReference type="SAM" id="Phobius"/>
    </source>
</evidence>
<dbReference type="EMBL" id="CP137640">
    <property type="protein sequence ID" value="WVX83594.1"/>
    <property type="molecule type" value="Genomic_DNA"/>
</dbReference>
<accession>A0ABZ2CIK3</accession>
<evidence type="ECO:0000313" key="3">
    <source>
        <dbReference type="Proteomes" id="UP001357223"/>
    </source>
</evidence>
<feature type="transmembrane region" description="Helical" evidence="1">
    <location>
        <begin position="54"/>
        <end position="72"/>
    </location>
</feature>
<keyword evidence="3" id="KW-1185">Reference proteome</keyword>
<dbReference type="RefSeq" id="WP_338452477.1">
    <property type="nucleotide sequence ID" value="NZ_CP137640.1"/>
</dbReference>
<protein>
    <submittedName>
        <fullName evidence="2">Uncharacterized protein</fullName>
    </submittedName>
</protein>
<name>A0ABZ2CIK3_9BACI</name>
<gene>
    <name evidence="2" type="ORF">R4Z09_11680</name>
</gene>